<sequence length="72" mass="8322">MSINMEKERSTPVVNRIKGKTDEKYCLNAWHCMSLALHQIHQSEPSGPPQSFLAQQRLQTQSRRGFISRPKL</sequence>
<evidence type="ECO:0000313" key="2">
    <source>
        <dbReference type="EMBL" id="KAG9262586.1"/>
    </source>
</evidence>
<name>A0A8T2KZX3_ASTMX</name>
<gene>
    <name evidence="2" type="ORF">AMEX_G24369</name>
</gene>
<proteinExistence type="predicted"/>
<feature type="region of interest" description="Disordered" evidence="1">
    <location>
        <begin position="41"/>
        <end position="72"/>
    </location>
</feature>
<accession>A0A8T2KZX3</accession>
<dbReference type="Proteomes" id="UP000752171">
    <property type="component" value="Unassembled WGS sequence"/>
</dbReference>
<dbReference type="AlphaFoldDB" id="A0A8T2KZX3"/>
<evidence type="ECO:0000256" key="1">
    <source>
        <dbReference type="SAM" id="MobiDB-lite"/>
    </source>
</evidence>
<organism evidence="2 3">
    <name type="scientific">Astyanax mexicanus</name>
    <name type="common">Blind cave fish</name>
    <name type="synonym">Astyanax fasciatus mexicanus</name>
    <dbReference type="NCBI Taxonomy" id="7994"/>
    <lineage>
        <taxon>Eukaryota</taxon>
        <taxon>Metazoa</taxon>
        <taxon>Chordata</taxon>
        <taxon>Craniata</taxon>
        <taxon>Vertebrata</taxon>
        <taxon>Euteleostomi</taxon>
        <taxon>Actinopterygii</taxon>
        <taxon>Neopterygii</taxon>
        <taxon>Teleostei</taxon>
        <taxon>Ostariophysi</taxon>
        <taxon>Characiformes</taxon>
        <taxon>Characoidei</taxon>
        <taxon>Acestrorhamphidae</taxon>
        <taxon>Acestrorhamphinae</taxon>
        <taxon>Astyanax</taxon>
    </lineage>
</organism>
<reference evidence="2 3" key="1">
    <citation type="submission" date="2021-07" db="EMBL/GenBank/DDBJ databases">
        <authorList>
            <person name="Imarazene B."/>
            <person name="Zahm M."/>
            <person name="Klopp C."/>
            <person name="Cabau C."/>
            <person name="Beille S."/>
            <person name="Jouanno E."/>
            <person name="Castinel A."/>
            <person name="Lluch J."/>
            <person name="Gil L."/>
            <person name="Kuchtly C."/>
            <person name="Lopez Roques C."/>
            <person name="Donnadieu C."/>
            <person name="Parrinello H."/>
            <person name="Journot L."/>
            <person name="Du K."/>
            <person name="Schartl M."/>
            <person name="Retaux S."/>
            <person name="Guiguen Y."/>
        </authorList>
    </citation>
    <scope>NUCLEOTIDE SEQUENCE [LARGE SCALE GENOMIC DNA]</scope>
    <source>
        <strain evidence="2">Pach_M1</strain>
        <tissue evidence="2">Testis</tissue>
    </source>
</reference>
<feature type="compositionally biased region" description="Polar residues" evidence="1">
    <location>
        <begin position="52"/>
        <end position="63"/>
    </location>
</feature>
<dbReference type="EMBL" id="JAICCE010000021">
    <property type="protein sequence ID" value="KAG9262586.1"/>
    <property type="molecule type" value="Genomic_DNA"/>
</dbReference>
<comment type="caution">
    <text evidence="2">The sequence shown here is derived from an EMBL/GenBank/DDBJ whole genome shotgun (WGS) entry which is preliminary data.</text>
</comment>
<protein>
    <submittedName>
        <fullName evidence="2">Uncharacterized protein</fullName>
    </submittedName>
</protein>
<evidence type="ECO:0000313" key="3">
    <source>
        <dbReference type="Proteomes" id="UP000752171"/>
    </source>
</evidence>